<organism evidence="2 3">
    <name type="scientific">Devosia litorisediminis</name>
    <dbReference type="NCBI Taxonomy" id="2829817"/>
    <lineage>
        <taxon>Bacteria</taxon>
        <taxon>Pseudomonadati</taxon>
        <taxon>Pseudomonadota</taxon>
        <taxon>Alphaproteobacteria</taxon>
        <taxon>Hyphomicrobiales</taxon>
        <taxon>Devosiaceae</taxon>
        <taxon>Devosia</taxon>
    </lineage>
</organism>
<dbReference type="InterPro" id="IPR018687">
    <property type="entry name" value="DUF2177_membr"/>
</dbReference>
<feature type="transmembrane region" description="Helical" evidence="1">
    <location>
        <begin position="5"/>
        <end position="25"/>
    </location>
</feature>
<feature type="transmembrane region" description="Helical" evidence="1">
    <location>
        <begin position="71"/>
        <end position="89"/>
    </location>
</feature>
<dbReference type="RefSeq" id="WP_212657311.1">
    <property type="nucleotide sequence ID" value="NZ_JAGXTP010000001.1"/>
</dbReference>
<protein>
    <submittedName>
        <fullName evidence="2">DUF2177 family protein</fullName>
    </submittedName>
</protein>
<dbReference type="EMBL" id="JAGXTP010000001">
    <property type="protein sequence ID" value="MBS3847710.1"/>
    <property type="molecule type" value="Genomic_DNA"/>
</dbReference>
<feature type="transmembrane region" description="Helical" evidence="1">
    <location>
        <begin position="45"/>
        <end position="64"/>
    </location>
</feature>
<keyword evidence="1" id="KW-0472">Membrane</keyword>
<evidence type="ECO:0000256" key="1">
    <source>
        <dbReference type="SAM" id="Phobius"/>
    </source>
</evidence>
<proteinExistence type="predicted"/>
<reference evidence="2" key="1">
    <citation type="submission" date="2021-04" db="EMBL/GenBank/DDBJ databases">
        <title>Devosia litorisediminis sp. nov., isolated from a sand dune.</title>
        <authorList>
            <person name="Park S."/>
            <person name="Yoon J.-H."/>
        </authorList>
    </citation>
    <scope>NUCLEOTIDE SEQUENCE</scope>
    <source>
        <strain evidence="2">BSSL-BM10</strain>
    </source>
</reference>
<accession>A0A942E9B4</accession>
<evidence type="ECO:0000313" key="3">
    <source>
        <dbReference type="Proteomes" id="UP000678281"/>
    </source>
</evidence>
<dbReference type="Pfam" id="PF09945">
    <property type="entry name" value="DUF2177"/>
    <property type="match status" value="1"/>
</dbReference>
<keyword evidence="1" id="KW-1133">Transmembrane helix</keyword>
<dbReference type="Proteomes" id="UP000678281">
    <property type="component" value="Unassembled WGS sequence"/>
</dbReference>
<sequence>MTKYLILYGACALIFFPLDFVWLSTMGKGFYQREIGDILLPNPNLMIAGLFYLAYLVGVVALVAAPAEGDVLKALMLGALLGFVAYGTYDLTNLSTMKGFTPTVAAVDMVWGTFLTGVSAAGGVWISKMFA</sequence>
<comment type="caution">
    <text evidence="2">The sequence shown here is derived from an EMBL/GenBank/DDBJ whole genome shotgun (WGS) entry which is preliminary data.</text>
</comment>
<gene>
    <name evidence="2" type="ORF">KD146_03265</name>
</gene>
<feature type="transmembrane region" description="Helical" evidence="1">
    <location>
        <begin position="109"/>
        <end position="127"/>
    </location>
</feature>
<keyword evidence="3" id="KW-1185">Reference proteome</keyword>
<name>A0A942E9B4_9HYPH</name>
<evidence type="ECO:0000313" key="2">
    <source>
        <dbReference type="EMBL" id="MBS3847710.1"/>
    </source>
</evidence>
<keyword evidence="1" id="KW-0812">Transmembrane</keyword>
<dbReference type="AlphaFoldDB" id="A0A942E9B4"/>